<dbReference type="AlphaFoldDB" id="A0AAV7GGM1"/>
<feature type="region of interest" description="Disordered" evidence="1">
    <location>
        <begin position="14"/>
        <end position="170"/>
    </location>
</feature>
<proteinExistence type="predicted"/>
<feature type="compositionally biased region" description="Basic and acidic residues" evidence="1">
    <location>
        <begin position="43"/>
        <end position="54"/>
    </location>
</feature>
<feature type="compositionally biased region" description="Basic and acidic residues" evidence="1">
    <location>
        <begin position="19"/>
        <end position="32"/>
    </location>
</feature>
<reference evidence="2 3" key="1">
    <citation type="journal article" date="2021" name="Hortic Res">
        <title>Chromosome-scale assembly of the Dendrobium chrysotoxum genome enhances the understanding of orchid evolution.</title>
        <authorList>
            <person name="Zhang Y."/>
            <person name="Zhang G.Q."/>
            <person name="Zhang D."/>
            <person name="Liu X.D."/>
            <person name="Xu X.Y."/>
            <person name="Sun W.H."/>
            <person name="Yu X."/>
            <person name="Zhu X."/>
            <person name="Wang Z.W."/>
            <person name="Zhao X."/>
            <person name="Zhong W.Y."/>
            <person name="Chen H."/>
            <person name="Yin W.L."/>
            <person name="Huang T."/>
            <person name="Niu S.C."/>
            <person name="Liu Z.J."/>
        </authorList>
    </citation>
    <scope>NUCLEOTIDE SEQUENCE [LARGE SCALE GENOMIC DNA]</scope>
    <source>
        <strain evidence="2">Lindl</strain>
    </source>
</reference>
<organism evidence="2 3">
    <name type="scientific">Dendrobium chrysotoxum</name>
    <name type="common">Orchid</name>
    <dbReference type="NCBI Taxonomy" id="161865"/>
    <lineage>
        <taxon>Eukaryota</taxon>
        <taxon>Viridiplantae</taxon>
        <taxon>Streptophyta</taxon>
        <taxon>Embryophyta</taxon>
        <taxon>Tracheophyta</taxon>
        <taxon>Spermatophyta</taxon>
        <taxon>Magnoliopsida</taxon>
        <taxon>Liliopsida</taxon>
        <taxon>Asparagales</taxon>
        <taxon>Orchidaceae</taxon>
        <taxon>Epidendroideae</taxon>
        <taxon>Malaxideae</taxon>
        <taxon>Dendrobiinae</taxon>
        <taxon>Dendrobium</taxon>
    </lineage>
</organism>
<gene>
    <name evidence="2" type="ORF">IEQ34_016531</name>
</gene>
<sequence length="170" mass="18542">MLLLLMGLRHWSSRNQKTGGKEIARKEDRELTSRLPSNFGTDIDLRPSEPHQITRDSSALDLAGQSRRQPPAPATNSASKPVDLDAEPPSADSASCHRALAKPARPASAPVRAPSSRRPPAYTRRRPDPPPPSPTPALGHQTRPTSQSTRTSRQPAFVVHLLRSDLPPTH</sequence>
<feature type="compositionally biased region" description="Low complexity" evidence="1">
    <location>
        <begin position="141"/>
        <end position="155"/>
    </location>
</feature>
<evidence type="ECO:0000313" key="3">
    <source>
        <dbReference type="Proteomes" id="UP000775213"/>
    </source>
</evidence>
<evidence type="ECO:0000313" key="2">
    <source>
        <dbReference type="EMBL" id="KAH0454607.1"/>
    </source>
</evidence>
<keyword evidence="3" id="KW-1185">Reference proteome</keyword>
<name>A0AAV7GGM1_DENCH</name>
<protein>
    <submittedName>
        <fullName evidence="2">Uncharacterized protein</fullName>
    </submittedName>
</protein>
<feature type="compositionally biased region" description="Low complexity" evidence="1">
    <location>
        <begin position="101"/>
        <end position="122"/>
    </location>
</feature>
<evidence type="ECO:0000256" key="1">
    <source>
        <dbReference type="SAM" id="MobiDB-lite"/>
    </source>
</evidence>
<accession>A0AAV7GGM1</accession>
<dbReference type="Proteomes" id="UP000775213">
    <property type="component" value="Unassembled WGS sequence"/>
</dbReference>
<comment type="caution">
    <text evidence="2">The sequence shown here is derived from an EMBL/GenBank/DDBJ whole genome shotgun (WGS) entry which is preliminary data.</text>
</comment>
<dbReference type="EMBL" id="JAGFBR010000015">
    <property type="protein sequence ID" value="KAH0454607.1"/>
    <property type="molecule type" value="Genomic_DNA"/>
</dbReference>